<dbReference type="AlphaFoldDB" id="A0A9W8V6P3"/>
<comment type="subcellular location">
    <subcellularLocation>
        <location evidence="1">Secreted</location>
    </subcellularLocation>
</comment>
<keyword evidence="3 4" id="KW-0732">Signal</keyword>
<evidence type="ECO:0000256" key="2">
    <source>
        <dbReference type="ARBA" id="ARBA00022525"/>
    </source>
</evidence>
<evidence type="ECO:0008006" key="9">
    <source>
        <dbReference type="Google" id="ProtNLM"/>
    </source>
</evidence>
<evidence type="ECO:0000313" key="8">
    <source>
        <dbReference type="Proteomes" id="UP001152087"/>
    </source>
</evidence>
<evidence type="ECO:0000256" key="3">
    <source>
        <dbReference type="ARBA" id="ARBA00022729"/>
    </source>
</evidence>
<protein>
    <recommendedName>
        <fullName evidence="9">DUF4978 domain-containing protein</fullName>
    </recommendedName>
</protein>
<dbReference type="GO" id="GO:0005576">
    <property type="term" value="C:extracellular region"/>
    <property type="evidence" value="ECO:0007669"/>
    <property type="project" value="UniProtKB-SubCell"/>
</dbReference>
<evidence type="ECO:0000259" key="6">
    <source>
        <dbReference type="Pfam" id="PF24517"/>
    </source>
</evidence>
<dbReference type="Proteomes" id="UP001152087">
    <property type="component" value="Unassembled WGS sequence"/>
</dbReference>
<evidence type="ECO:0000259" key="5">
    <source>
        <dbReference type="Pfam" id="PF16349"/>
    </source>
</evidence>
<feature type="domain" description="DUF4978" evidence="5">
    <location>
        <begin position="458"/>
        <end position="568"/>
    </location>
</feature>
<accession>A0A9W8V6P3</accession>
<dbReference type="SUPFAM" id="SSF51445">
    <property type="entry name" value="(Trans)glycosidases"/>
    <property type="match status" value="1"/>
</dbReference>
<dbReference type="Pfam" id="PF16349">
    <property type="entry name" value="DUF4978"/>
    <property type="match status" value="1"/>
</dbReference>
<dbReference type="Gene3D" id="3.20.20.80">
    <property type="entry name" value="Glycosidases"/>
    <property type="match status" value="1"/>
</dbReference>
<keyword evidence="2" id="KW-0964">Secreted</keyword>
<dbReference type="InterPro" id="IPR032504">
    <property type="entry name" value="DUF4978"/>
</dbReference>
<dbReference type="InterPro" id="IPR017853">
    <property type="entry name" value="GH"/>
</dbReference>
<comment type="caution">
    <text evidence="7">The sequence shown here is derived from an EMBL/GenBank/DDBJ whole genome shotgun (WGS) entry which is preliminary data.</text>
</comment>
<dbReference type="InterPro" id="IPR055372">
    <property type="entry name" value="CBM96"/>
</dbReference>
<feature type="chain" id="PRO_5040742674" description="DUF4978 domain-containing protein" evidence="4">
    <location>
        <begin position="23"/>
        <end position="732"/>
    </location>
</feature>
<proteinExistence type="predicted"/>
<sequence>MLVPRVLAACAALMLPLVTSQAIDKGLKPSKPTKDPISSVDISLNEFDRLTLKVGDQPFFFNGLQLRADKVRDVWGLSQSEIKSLYDITAGDGFTVVNTQLLWSEIQPDKRFNASESTYIQGGSSSNKNFASSSSSKFGYKTGSEGDKQLTYVKFDFSAYKSKVDSAKVRFYVDSEALGSKAFTANLFGITKNDWKASSITWASGAPNHNGVDVVGKKDADYFLASSSPSWDTVLKTGYYDFDVSDFVKNHSPSQVASFILQASTDVKDAAIGASVHGAKGQRPPQLILSTKEAYDWTYLDTMIGWAESAGLKLELVWFGSDSTGVTMDSRVPYYVMQQFTKIEKLQPDGSHTPVFKKNTDPAYGVYWHYMDKNDLDLRKQEKAVIRAMMNHIAEYNRGHGSKSTVIGVVVANEPAIHKFHGSAFEPWRNPKTWGALSSFDSVQAFKDRTMWEFCTNLANAVKESDYPVWTRSNDVRGVDAAHTSYNENMRKSVGASVDFIGLDPYSNDVKTIFKFGHTTAFDGKNYATGSNLPMIMENGGEYTNLDHLILASLAGGSLYNVYDLMSTDGHGMYVPKDTSSGDFTPVPRGSYVTDVRNTNKMLNKIALDLATKLPVGAGGKDLDFLNIFSNDTNVPGDFGKVDLAYEPADTSSVGIVDVRSSTEVAVLSTGDAQIIFSGIQGYGIGSVESGSFDGSSWVKSGSISYKTSGDDISIQIDAYQCVRVVTNKSTK</sequence>
<keyword evidence="8" id="KW-1185">Reference proteome</keyword>
<name>A0A9W8V6P3_9HYPO</name>
<evidence type="ECO:0000313" key="7">
    <source>
        <dbReference type="EMBL" id="KAJ4195316.1"/>
    </source>
</evidence>
<organism evidence="7 8">
    <name type="scientific">Fusarium falciforme</name>
    <dbReference type="NCBI Taxonomy" id="195108"/>
    <lineage>
        <taxon>Eukaryota</taxon>
        <taxon>Fungi</taxon>
        <taxon>Dikarya</taxon>
        <taxon>Ascomycota</taxon>
        <taxon>Pezizomycotina</taxon>
        <taxon>Sordariomycetes</taxon>
        <taxon>Hypocreomycetidae</taxon>
        <taxon>Hypocreales</taxon>
        <taxon>Nectriaceae</taxon>
        <taxon>Fusarium</taxon>
        <taxon>Fusarium solani species complex</taxon>
    </lineage>
</organism>
<feature type="signal peptide" evidence="4">
    <location>
        <begin position="1"/>
        <end position="22"/>
    </location>
</feature>
<evidence type="ECO:0000256" key="4">
    <source>
        <dbReference type="SAM" id="SignalP"/>
    </source>
</evidence>
<dbReference type="NCBIfam" id="NF033679">
    <property type="entry name" value="DNRLRE_dom"/>
    <property type="match status" value="1"/>
</dbReference>
<feature type="domain" description="Carbohydrate-binding module family 96" evidence="6">
    <location>
        <begin position="110"/>
        <end position="290"/>
    </location>
</feature>
<dbReference type="Pfam" id="PF24517">
    <property type="entry name" value="CBM96"/>
    <property type="match status" value="1"/>
</dbReference>
<gene>
    <name evidence="7" type="ORF">NW755_002732</name>
</gene>
<dbReference type="EMBL" id="JAOQAV010000004">
    <property type="protein sequence ID" value="KAJ4195316.1"/>
    <property type="molecule type" value="Genomic_DNA"/>
</dbReference>
<evidence type="ECO:0000256" key="1">
    <source>
        <dbReference type="ARBA" id="ARBA00004613"/>
    </source>
</evidence>
<reference evidence="7" key="1">
    <citation type="submission" date="2022-09" db="EMBL/GenBank/DDBJ databases">
        <title>Fusarium specimens isolated from Avocado Roots.</title>
        <authorList>
            <person name="Stajich J."/>
            <person name="Roper C."/>
            <person name="Heimlech-Rivalta G."/>
        </authorList>
    </citation>
    <scope>NUCLEOTIDE SEQUENCE</scope>
    <source>
        <strain evidence="7">A02</strain>
    </source>
</reference>